<proteinExistence type="predicted"/>
<protein>
    <submittedName>
        <fullName evidence="1">Uncharacterized protein</fullName>
    </submittedName>
</protein>
<organism evidence="1 2">
    <name type="scientific">Naganishia adeliensis</name>
    <dbReference type="NCBI Taxonomy" id="92952"/>
    <lineage>
        <taxon>Eukaryota</taxon>
        <taxon>Fungi</taxon>
        <taxon>Dikarya</taxon>
        <taxon>Basidiomycota</taxon>
        <taxon>Agaricomycotina</taxon>
        <taxon>Tremellomycetes</taxon>
        <taxon>Filobasidiales</taxon>
        <taxon>Filobasidiaceae</taxon>
        <taxon>Naganishia</taxon>
    </lineage>
</organism>
<gene>
    <name evidence="1" type="ORF">QFC20_007497</name>
</gene>
<accession>A0ACC2UZ04</accession>
<reference evidence="1" key="1">
    <citation type="submission" date="2023-04" db="EMBL/GenBank/DDBJ databases">
        <title>Draft Genome sequencing of Naganishia species isolated from polar environments using Oxford Nanopore Technology.</title>
        <authorList>
            <person name="Leo P."/>
            <person name="Venkateswaran K."/>
        </authorList>
    </citation>
    <scope>NUCLEOTIDE SEQUENCE</scope>
    <source>
        <strain evidence="1">MNA-CCFEE 5262</strain>
    </source>
</reference>
<dbReference type="Proteomes" id="UP001230649">
    <property type="component" value="Unassembled WGS sequence"/>
</dbReference>
<name>A0ACC2UZ04_9TREE</name>
<comment type="caution">
    <text evidence="1">The sequence shown here is derived from an EMBL/GenBank/DDBJ whole genome shotgun (WGS) entry which is preliminary data.</text>
</comment>
<evidence type="ECO:0000313" key="1">
    <source>
        <dbReference type="EMBL" id="KAJ9091986.1"/>
    </source>
</evidence>
<sequence>MMTSLDARSEPRISGEQSILSAAKCEDGVSTAMIASVKPPNRIFAAVARTRATRSGIPIQRARLPYDVIGLVARHLADMLHAEILLGRPRSTLAILNRTSKAVHGDTLPFLYERTEYGSAMDFATSVTRKLSDGWKHTRYLYLSDTALPLLQQHYRYFFNDSETLNKDLDWRRIFPRLAVLSVSDNTIQEADSSERGVTIFTRPLRVQLFKAVSLDLLYDVCVPRRTAYSTTGVSIFGIPIQVPREGYQHNIMLCLYNVIDLIVESTGGILPPTDDADGNMDGGAVRISEPSEVSLCVKARSVNPLARSTIQMVLDFARLAARLNMEDDCGIPNIYFACSSLVLDVFTQLYGSSPLLRNTLTIELQGEPTTRNLVLQHLERMAEVFSRNWTYDWHRSKDEDFCKIVSTIPASAAQARELDYGAKPFHVHFAGKLQARSNGIHRGFFSWLLVPQVNLKLWESRDFEGDFERVRDYPCVHVPIPASVLLRYRDFEDDDEDDEDEGEDDNHGL</sequence>
<keyword evidence="2" id="KW-1185">Reference proteome</keyword>
<evidence type="ECO:0000313" key="2">
    <source>
        <dbReference type="Proteomes" id="UP001230649"/>
    </source>
</evidence>
<dbReference type="EMBL" id="JASBWS010000186">
    <property type="protein sequence ID" value="KAJ9091986.1"/>
    <property type="molecule type" value="Genomic_DNA"/>
</dbReference>